<name>A0A498KGU1_MALDO</name>
<evidence type="ECO:0000313" key="1">
    <source>
        <dbReference type="EMBL" id="RXI04703.1"/>
    </source>
</evidence>
<proteinExistence type="predicted"/>
<comment type="caution">
    <text evidence="1">The sequence shown here is derived from an EMBL/GenBank/DDBJ whole genome shotgun (WGS) entry which is preliminary data.</text>
</comment>
<keyword evidence="2" id="KW-1185">Reference proteome</keyword>
<organism evidence="1 2">
    <name type="scientific">Malus domestica</name>
    <name type="common">Apple</name>
    <name type="synonym">Pyrus malus</name>
    <dbReference type="NCBI Taxonomy" id="3750"/>
    <lineage>
        <taxon>Eukaryota</taxon>
        <taxon>Viridiplantae</taxon>
        <taxon>Streptophyta</taxon>
        <taxon>Embryophyta</taxon>
        <taxon>Tracheophyta</taxon>
        <taxon>Spermatophyta</taxon>
        <taxon>Magnoliopsida</taxon>
        <taxon>eudicotyledons</taxon>
        <taxon>Gunneridae</taxon>
        <taxon>Pentapetalae</taxon>
        <taxon>rosids</taxon>
        <taxon>fabids</taxon>
        <taxon>Rosales</taxon>
        <taxon>Rosaceae</taxon>
        <taxon>Amygdaloideae</taxon>
        <taxon>Maleae</taxon>
        <taxon>Malus</taxon>
    </lineage>
</organism>
<dbReference type="AlphaFoldDB" id="A0A498KGU1"/>
<dbReference type="Proteomes" id="UP000290289">
    <property type="component" value="Chromosome 3"/>
</dbReference>
<protein>
    <submittedName>
        <fullName evidence="1">Uncharacterized protein</fullName>
    </submittedName>
</protein>
<gene>
    <name evidence="1" type="ORF">DVH24_038977</name>
</gene>
<sequence length="172" mass="19156">MPLIFFNIYTKKYETLIKLLLPAAISKASSSSSPVPSLLFPTEWNLHLQVPVLRSAQYCICNQRSASVYLLPLPLLGSTAFKGDLYLDSLFQCLSFNFYVLKSINLTSLGFNGLDWITCFGFSCVGLGSVCVTLAFQMNWRSQVPAGKWGTGNLTLHYKNFEDYEGVGVDEL</sequence>
<reference evidence="1 2" key="1">
    <citation type="submission" date="2018-10" db="EMBL/GenBank/DDBJ databases">
        <title>A high-quality apple genome assembly.</title>
        <authorList>
            <person name="Hu J."/>
        </authorList>
    </citation>
    <scope>NUCLEOTIDE SEQUENCE [LARGE SCALE GENOMIC DNA]</scope>
    <source>
        <strain evidence="2">cv. HFTH1</strain>
        <tissue evidence="1">Young leaf</tissue>
    </source>
</reference>
<dbReference type="EMBL" id="RDQH01000329">
    <property type="protein sequence ID" value="RXI04703.1"/>
    <property type="molecule type" value="Genomic_DNA"/>
</dbReference>
<accession>A0A498KGU1</accession>
<evidence type="ECO:0000313" key="2">
    <source>
        <dbReference type="Proteomes" id="UP000290289"/>
    </source>
</evidence>